<dbReference type="AlphaFoldDB" id="M2XXG8"/>
<gene>
    <name evidence="3" type="ORF">C884_01554</name>
</gene>
<feature type="compositionally biased region" description="Low complexity" evidence="1">
    <location>
        <begin position="15"/>
        <end position="32"/>
    </location>
</feature>
<dbReference type="EMBL" id="ANHZ02000003">
    <property type="protein sequence ID" value="EME37503.1"/>
    <property type="molecule type" value="Genomic_DNA"/>
</dbReference>
<feature type="domain" description="ABC-type glycine betaine transport system substrate-binding" evidence="2">
    <location>
        <begin position="83"/>
        <end position="351"/>
    </location>
</feature>
<dbReference type="Gene3D" id="3.40.190.120">
    <property type="entry name" value="Osmoprotection protein (prox), domain 2"/>
    <property type="match status" value="1"/>
</dbReference>
<dbReference type="GO" id="GO:0022857">
    <property type="term" value="F:transmembrane transporter activity"/>
    <property type="evidence" value="ECO:0007669"/>
    <property type="project" value="InterPro"/>
</dbReference>
<dbReference type="SUPFAM" id="SSF53850">
    <property type="entry name" value="Periplasmic binding protein-like II"/>
    <property type="match status" value="1"/>
</dbReference>
<comment type="caution">
    <text evidence="3">The sequence shown here is derived from an EMBL/GenBank/DDBJ whole genome shotgun (WGS) entry which is preliminary data.</text>
</comment>
<protein>
    <submittedName>
        <fullName evidence="3">Permease binding-protein component</fullName>
    </submittedName>
</protein>
<reference evidence="3 4" key="1">
    <citation type="journal article" date="2014" name="Genome Announc.">
        <title>Draft Genome Sequence of Kocuria palustris PEL.</title>
        <authorList>
            <person name="Sharma G."/>
            <person name="Khatri I."/>
            <person name="Subramanian S."/>
        </authorList>
    </citation>
    <scope>NUCLEOTIDE SEQUENCE [LARGE SCALE GENOMIC DNA]</scope>
    <source>
        <strain evidence="3 4">PEL</strain>
    </source>
</reference>
<dbReference type="CDD" id="cd13611">
    <property type="entry name" value="PBP2_YehZ"/>
    <property type="match status" value="1"/>
</dbReference>
<dbReference type="GO" id="GO:0043190">
    <property type="term" value="C:ATP-binding cassette (ABC) transporter complex"/>
    <property type="evidence" value="ECO:0007669"/>
    <property type="project" value="InterPro"/>
</dbReference>
<proteinExistence type="predicted"/>
<feature type="region of interest" description="Disordered" evidence="1">
    <location>
        <begin position="1"/>
        <end position="37"/>
    </location>
</feature>
<name>M2XXG8_9MICC</name>
<evidence type="ECO:0000259" key="2">
    <source>
        <dbReference type="Pfam" id="PF04069"/>
    </source>
</evidence>
<keyword evidence="4" id="KW-1185">Reference proteome</keyword>
<dbReference type="Gene3D" id="3.40.190.10">
    <property type="entry name" value="Periplasmic binding protein-like II"/>
    <property type="match status" value="1"/>
</dbReference>
<evidence type="ECO:0000256" key="1">
    <source>
        <dbReference type="SAM" id="MobiDB-lite"/>
    </source>
</evidence>
<evidence type="ECO:0000313" key="3">
    <source>
        <dbReference type="EMBL" id="EME37503.1"/>
    </source>
</evidence>
<dbReference type="Pfam" id="PF04069">
    <property type="entry name" value="OpuAC"/>
    <property type="match status" value="1"/>
</dbReference>
<dbReference type="InterPro" id="IPR007210">
    <property type="entry name" value="ABC_Gly_betaine_transp_sub-bd"/>
</dbReference>
<evidence type="ECO:0000313" key="4">
    <source>
        <dbReference type="Proteomes" id="UP000009877"/>
    </source>
</evidence>
<organism evidence="3 4">
    <name type="scientific">Kocuria palustris PEL</name>
    <dbReference type="NCBI Taxonomy" id="1236550"/>
    <lineage>
        <taxon>Bacteria</taxon>
        <taxon>Bacillati</taxon>
        <taxon>Actinomycetota</taxon>
        <taxon>Actinomycetes</taxon>
        <taxon>Micrococcales</taxon>
        <taxon>Micrococcaceae</taxon>
        <taxon>Kocuria</taxon>
    </lineage>
</organism>
<accession>M2XXG8</accession>
<dbReference type="STRING" id="71999.KPaMU14_01505"/>
<dbReference type="Proteomes" id="UP000009877">
    <property type="component" value="Unassembled WGS sequence"/>
</dbReference>
<sequence>MGDVSKQHQNRSTEARMTTTTTSGSRTRAGLRSPRRRRALSAASLAAAAAMALSGCGLSPSASYVPQFEEGSITPVEGAEDVPVTVVSKNFTEQLILGKILVLAAEAAGYQVTDQTNVPGSQPVRRMMAEGEGDLTVEYTGTAWITYMGHEEGIPDPQEQWQAVADEDRSNELIWGPPAEFNNTYALAVRSEFAQEHGLTTISDLRSLPVEDRTLCVEAEFNSRPDGLNPLLEHYDLARDSDQMPEGNIGLYDTGAIYTATDHGDCNVGEVFATDGRILSLDLTVLEDDRKYFPAYNGSAVYNEQTLAESPELAEVMDSIMAELDNETLQELNAQVDVEGREPVDVAFDWMVSEGFISEPAG</sequence>